<reference evidence="2 3" key="1">
    <citation type="journal article" date="2024" name="Nat. Commun.">
        <title>Phylogenomics reveals the evolutionary origins of lichenization in chlorophyte algae.</title>
        <authorList>
            <person name="Puginier C."/>
            <person name="Libourel C."/>
            <person name="Otte J."/>
            <person name="Skaloud P."/>
            <person name="Haon M."/>
            <person name="Grisel S."/>
            <person name="Petersen M."/>
            <person name="Berrin J.G."/>
            <person name="Delaux P.M."/>
            <person name="Dal Grande F."/>
            <person name="Keller J."/>
        </authorList>
    </citation>
    <scope>NUCLEOTIDE SEQUENCE [LARGE SCALE GENOMIC DNA]</scope>
    <source>
        <strain evidence="2 3">SAG 216-7</strain>
    </source>
</reference>
<feature type="compositionally biased region" description="Basic residues" evidence="1">
    <location>
        <begin position="298"/>
        <end position="308"/>
    </location>
</feature>
<evidence type="ECO:0000313" key="2">
    <source>
        <dbReference type="EMBL" id="KAK9905655.1"/>
    </source>
</evidence>
<proteinExistence type="predicted"/>
<name>A0ABR2YHU6_9CHLO</name>
<evidence type="ECO:0000313" key="3">
    <source>
        <dbReference type="Proteomes" id="UP001491310"/>
    </source>
</evidence>
<comment type="caution">
    <text evidence="2">The sequence shown here is derived from an EMBL/GenBank/DDBJ whole genome shotgun (WGS) entry which is preliminary data.</text>
</comment>
<evidence type="ECO:0000256" key="1">
    <source>
        <dbReference type="SAM" id="MobiDB-lite"/>
    </source>
</evidence>
<gene>
    <name evidence="2" type="ORF">WJX75_003973</name>
</gene>
<keyword evidence="3" id="KW-1185">Reference proteome</keyword>
<accession>A0ABR2YHU6</accession>
<dbReference type="Proteomes" id="UP001491310">
    <property type="component" value="Unassembled WGS sequence"/>
</dbReference>
<protein>
    <submittedName>
        <fullName evidence="2">Uncharacterized protein</fullName>
    </submittedName>
</protein>
<dbReference type="EMBL" id="JALJOT010000011">
    <property type="protein sequence ID" value="KAK9905655.1"/>
    <property type="molecule type" value="Genomic_DNA"/>
</dbReference>
<organism evidence="2 3">
    <name type="scientific">Coccomyxa subellipsoidea</name>
    <dbReference type="NCBI Taxonomy" id="248742"/>
    <lineage>
        <taxon>Eukaryota</taxon>
        <taxon>Viridiplantae</taxon>
        <taxon>Chlorophyta</taxon>
        <taxon>core chlorophytes</taxon>
        <taxon>Trebouxiophyceae</taxon>
        <taxon>Trebouxiophyceae incertae sedis</taxon>
        <taxon>Coccomyxaceae</taxon>
        <taxon>Coccomyxa</taxon>
    </lineage>
</organism>
<sequence length="314" mass="34970">MLSLAWAQDVATTTSYAEEPWGAALGEGYPVLTSFDGRSFQFPGKPGSYYDLISADEHQVTMKLQAGQAWKHNGTFVEGLGVQYHQHKIIINVNAHDVLAVFMNGEELRMREEETKQERVMCADDGSELQLAWNLHYPELGNAVEIVTDLLRLVTWLTPAQTVEEDGMYEPAYLNFDAQLLAPPHGEMQGIVGEGFARLISGRREEDDSQLLGMVADYQMASYFEARRPLAYAVGGGWPLVRGSGGSERRLLREKIDRAAFPLHARGRSSKIAQVRARTKAARMRRLSDQEAKGVLSRSHKAMHHMGARRAGIA</sequence>
<feature type="region of interest" description="Disordered" evidence="1">
    <location>
        <begin position="287"/>
        <end position="314"/>
    </location>
</feature>